<evidence type="ECO:0000313" key="4">
    <source>
        <dbReference type="Proteomes" id="UP000626026"/>
    </source>
</evidence>
<dbReference type="PANTHER" id="PTHR30441:SF8">
    <property type="entry name" value="DUF748 DOMAIN-CONTAINING PROTEIN"/>
    <property type="match status" value="1"/>
</dbReference>
<feature type="compositionally biased region" description="Low complexity" evidence="1">
    <location>
        <begin position="769"/>
        <end position="778"/>
    </location>
</feature>
<evidence type="ECO:0000259" key="2">
    <source>
        <dbReference type="Pfam" id="PF13116"/>
    </source>
</evidence>
<dbReference type="Proteomes" id="UP000626026">
    <property type="component" value="Unassembled WGS sequence"/>
</dbReference>
<keyword evidence="4" id="KW-1185">Reference proteome</keyword>
<gene>
    <name evidence="3" type="ORF">IBL26_07680</name>
</gene>
<name>A0ABR7RJG9_9PROT</name>
<organism evidence="3 4">
    <name type="scientific">Teichococcus aerophilus</name>
    <dbReference type="NCBI Taxonomy" id="1224513"/>
    <lineage>
        <taxon>Bacteria</taxon>
        <taxon>Pseudomonadati</taxon>
        <taxon>Pseudomonadota</taxon>
        <taxon>Alphaproteobacteria</taxon>
        <taxon>Acetobacterales</taxon>
        <taxon>Roseomonadaceae</taxon>
        <taxon>Roseomonas</taxon>
    </lineage>
</organism>
<comment type="caution">
    <text evidence="3">The sequence shown here is derived from an EMBL/GenBank/DDBJ whole genome shotgun (WGS) entry which is preliminary data.</text>
</comment>
<evidence type="ECO:0000256" key="1">
    <source>
        <dbReference type="SAM" id="MobiDB-lite"/>
    </source>
</evidence>
<dbReference type="EMBL" id="JACTVA010000009">
    <property type="protein sequence ID" value="MBC9206715.1"/>
    <property type="molecule type" value="Genomic_DNA"/>
</dbReference>
<accession>A0ABR7RJG9</accession>
<reference evidence="3 4" key="1">
    <citation type="journal article" date="2013" name="Int. J. Syst. Evol. Microbiol.">
        <title>Roseomonas aerophila sp. nov., isolated from air.</title>
        <authorList>
            <person name="Kim S.J."/>
            <person name="Weon H.Y."/>
            <person name="Ahn J.H."/>
            <person name="Hong S.B."/>
            <person name="Seok S.J."/>
            <person name="Whang K.S."/>
            <person name="Kwon S.W."/>
        </authorList>
    </citation>
    <scope>NUCLEOTIDE SEQUENCE [LARGE SCALE GENOMIC DNA]</scope>
    <source>
        <strain evidence="3 4">NBRC 108923</strain>
    </source>
</reference>
<dbReference type="Pfam" id="PF13116">
    <property type="entry name" value="YhdP"/>
    <property type="match status" value="1"/>
</dbReference>
<proteinExistence type="predicted"/>
<feature type="region of interest" description="Disordered" evidence="1">
    <location>
        <begin position="769"/>
        <end position="789"/>
    </location>
</feature>
<protein>
    <submittedName>
        <fullName evidence="3">DUF3971 domain-containing protein</fullName>
    </submittedName>
</protein>
<feature type="domain" description="YhdP central" evidence="2">
    <location>
        <begin position="362"/>
        <end position="701"/>
    </location>
</feature>
<sequence>MVLRAAMALFLLAGLGVSALAWRLAEGPLHIPALTRLVEEALDRSGLERTVKVADIVLAWDGFRKGGGSPLEIRATGVRVFDETGAMRQELPEIGVSLAFTRLLRGEIAVRDVTLRNPRIVMERLQDGSVSLAMGRIADAQPTDSQGGDVLQELLSDAEEAGPLSALQDVVITGGNLIVLDRQLQLTWDLRDVGIRLNRQGRSEAAAEGTASLLLPDHGNMVPVRLSGRANLSGKMEGHLILPMLEPARIARLMPALAPLGLVQASVSLDVSGKFDSSAQEPPSLRLGLRAGPGNVSLQPNRQMAFAGIALDASGTPQDLRLDALRITLPTPARASRGAAPINPVISASGQAALRDGRWRGQVDIGLDRLESSELPAYWPAEVARHARAWALENLTAGVFSGGRFTLKAESADDLSGFRLTDLTGTLRVEQATIHWLRPIPPLQGVAATASFGLKEITIRADSGQQSGTGLTSPETTLRFYDLDTDSEQMELTARLRGPVADAVSVIRHPRLKLFEKRPLELTNPGGQLEGTLRLALPLLQDIPNEAIRVSAQLKLTGLRLDDVVAGQRLDRGTADLTVDTSRLRAAGNAQLGGIPTRLAVDLDFRPGPASQVVERIQATAQTEISNLQRFGLDLDGLAAGPVAADVTMETRRSGEARVSIRGDLRGAEMTVTPLAWRKPPGQPATARAELRVAGNALRGVENLQVEAPELSLRGSGTFAAGNRLERLEIASASIGRTRLSGNIRPPRGTGGAWQFQVSGPVLDLAPALEAPDAPEPAGTSRPSADPDSVVDARFDRVLLGEQGTLTAVRGQIRADGGGVLREARVTGRANGTGPFDIAVAPRGAGRDLRLTSEDAGALLSAFDVLKTLRGGRLSVNAHWSTNSRTSPLSGTAELHDFSVVNAPGIGKLLQALTVYGVFEAVQGPGLTFSSMVAPFTLTPQQLVLRDARAFSASLGLTVQGQLNRQAKTLDLNGTIVPAYALNTLLGRIPLIGRLFSPEQGGGLFAATYRVNGPLDNPNVSVNPLSMLTPGFLRNLFGGSGAPEPQPGEAPR</sequence>
<dbReference type="PANTHER" id="PTHR30441">
    <property type="entry name" value="DUF748 DOMAIN-CONTAINING PROTEIN"/>
    <property type="match status" value="1"/>
</dbReference>
<evidence type="ECO:0000313" key="3">
    <source>
        <dbReference type="EMBL" id="MBC9206715.1"/>
    </source>
</evidence>
<dbReference type="InterPro" id="IPR025263">
    <property type="entry name" value="YhdP_central"/>
</dbReference>
<dbReference type="InterPro" id="IPR052894">
    <property type="entry name" value="AsmA-related"/>
</dbReference>